<accession>A0A8D7F1R2</accession>
<protein>
    <submittedName>
        <fullName evidence="1">(wild Malaysian banana) hypothetical protein</fullName>
    </submittedName>
</protein>
<dbReference type="AlphaFoldDB" id="A0A8D7F1R2"/>
<sequence>MGTLHWFNGKCLPIFQHGTRNCTVEVTSLRRKSCRFRLS</sequence>
<evidence type="ECO:0000313" key="1">
    <source>
        <dbReference type="EMBL" id="CAG1837896.1"/>
    </source>
</evidence>
<feature type="non-terminal residue" evidence="1">
    <location>
        <position position="39"/>
    </location>
</feature>
<name>A0A8D7F1R2_MUSAM</name>
<dbReference type="EMBL" id="HG996470">
    <property type="protein sequence ID" value="CAG1837896.1"/>
    <property type="molecule type" value="Genomic_DNA"/>
</dbReference>
<organism evidence="1">
    <name type="scientific">Musa acuminata subsp. malaccensis</name>
    <name type="common">Wild banana</name>
    <name type="synonym">Musa malaccensis</name>
    <dbReference type="NCBI Taxonomy" id="214687"/>
    <lineage>
        <taxon>Eukaryota</taxon>
        <taxon>Viridiplantae</taxon>
        <taxon>Streptophyta</taxon>
        <taxon>Embryophyta</taxon>
        <taxon>Tracheophyta</taxon>
        <taxon>Spermatophyta</taxon>
        <taxon>Magnoliopsida</taxon>
        <taxon>Liliopsida</taxon>
        <taxon>Zingiberales</taxon>
        <taxon>Musaceae</taxon>
        <taxon>Musa</taxon>
    </lineage>
</organism>
<proteinExistence type="predicted"/>
<reference evidence="1" key="1">
    <citation type="submission" date="2021-03" db="EMBL/GenBank/DDBJ databases">
        <authorList>
            <consortium name="Genoscope - CEA"/>
            <person name="William W."/>
        </authorList>
    </citation>
    <scope>NUCLEOTIDE SEQUENCE</scope>
    <source>
        <strain evidence="1">Doubled-haploid Pahang</strain>
    </source>
</reference>
<gene>
    <name evidence="1" type="ORF">GSMUA_260730.1</name>
</gene>